<accession>A0A1B1AH29</accession>
<comment type="similarity">
    <text evidence="1">Belongs to the universal stress protein A family.</text>
</comment>
<dbReference type="KEGG" id="cbot:ATE48_07915"/>
<dbReference type="Pfam" id="PF00582">
    <property type="entry name" value="Usp"/>
    <property type="match status" value="1"/>
</dbReference>
<proteinExistence type="inferred from homology"/>
<keyword evidence="4" id="KW-1185">Reference proteome</keyword>
<dbReference type="EMBL" id="CP013244">
    <property type="protein sequence ID" value="ANP45855.1"/>
    <property type="molecule type" value="Genomic_DNA"/>
</dbReference>
<evidence type="ECO:0000313" key="4">
    <source>
        <dbReference type="Proteomes" id="UP000092498"/>
    </source>
</evidence>
<dbReference type="Gene3D" id="3.40.50.12370">
    <property type="match status" value="1"/>
</dbReference>
<reference evidence="3 4" key="1">
    <citation type="submission" date="2015-11" db="EMBL/GenBank/DDBJ databases">
        <title>Whole-Genome Sequence of Candidatus Oderbacter manganicum from the National Park Lower Oder Valley, Germany.</title>
        <authorList>
            <person name="Braun B."/>
            <person name="Liere K."/>
            <person name="Szewzyk U."/>
        </authorList>
    </citation>
    <scope>NUCLEOTIDE SEQUENCE [LARGE SCALE GENOMIC DNA]</scope>
    <source>
        <strain evidence="3 4">OTSz_A_272</strain>
    </source>
</reference>
<sequence>MVWRDILVFADGSQEGLSRVALAHNLAHRREAHLEARLITLAPEPPLGETSFAVERAVAALRQAAHERAMSAVRAVEEMEKPGQRFSVYHDECSWGEVAHLGAAAALTSDLAIVAQPREGRDGDLDRRILEAALFRAGTPCLIAPPWAHAREWGRRVIIAWNATPQAAHAVRAALPLLVAAQSVRIVIVDPSPDVENQRALMRLASYLARHGVDVEAPVTTRSSFGEVGRAVLAEAEAYAGDLLVMGAYGHARAFEQVFGGVTHHIIAHASTPVLLAH</sequence>
<protein>
    <recommendedName>
        <fullName evidence="2">UspA domain-containing protein</fullName>
    </recommendedName>
</protein>
<dbReference type="Proteomes" id="UP000092498">
    <property type="component" value="Chromosome"/>
</dbReference>
<dbReference type="RefSeq" id="WP_066769873.1">
    <property type="nucleotide sequence ID" value="NZ_CP013244.1"/>
</dbReference>
<dbReference type="PRINTS" id="PR01438">
    <property type="entry name" value="UNVRSLSTRESS"/>
</dbReference>
<evidence type="ECO:0000259" key="2">
    <source>
        <dbReference type="Pfam" id="PF00582"/>
    </source>
</evidence>
<dbReference type="STRING" id="1759059.ATE48_07915"/>
<dbReference type="PANTHER" id="PTHR46268">
    <property type="entry name" value="STRESS RESPONSE PROTEIN NHAX"/>
    <property type="match status" value="1"/>
</dbReference>
<dbReference type="InterPro" id="IPR006016">
    <property type="entry name" value="UspA"/>
</dbReference>
<dbReference type="AlphaFoldDB" id="A0A1B1AH29"/>
<dbReference type="PANTHER" id="PTHR46268:SF15">
    <property type="entry name" value="UNIVERSAL STRESS PROTEIN HP_0031"/>
    <property type="match status" value="1"/>
</dbReference>
<dbReference type="SUPFAM" id="SSF52402">
    <property type="entry name" value="Adenine nucleotide alpha hydrolases-like"/>
    <property type="match status" value="2"/>
</dbReference>
<dbReference type="InterPro" id="IPR006015">
    <property type="entry name" value="Universal_stress_UspA"/>
</dbReference>
<organism evidence="3 4">
    <name type="scientific">Candidatus Viadribacter manganicus</name>
    <dbReference type="NCBI Taxonomy" id="1759059"/>
    <lineage>
        <taxon>Bacteria</taxon>
        <taxon>Pseudomonadati</taxon>
        <taxon>Pseudomonadota</taxon>
        <taxon>Alphaproteobacteria</taxon>
        <taxon>Hyphomonadales</taxon>
        <taxon>Hyphomonadaceae</taxon>
        <taxon>Candidatus Viadribacter</taxon>
    </lineage>
</organism>
<evidence type="ECO:0000313" key="3">
    <source>
        <dbReference type="EMBL" id="ANP45855.1"/>
    </source>
</evidence>
<dbReference type="CDD" id="cd00293">
    <property type="entry name" value="USP-like"/>
    <property type="match status" value="1"/>
</dbReference>
<gene>
    <name evidence="3" type="ORF">ATE48_07915</name>
</gene>
<dbReference type="InParanoid" id="A0A1B1AH29"/>
<name>A0A1B1AH29_9PROT</name>
<evidence type="ECO:0000256" key="1">
    <source>
        <dbReference type="ARBA" id="ARBA00008791"/>
    </source>
</evidence>
<feature type="domain" description="UspA" evidence="2">
    <location>
        <begin position="155"/>
        <end position="277"/>
    </location>
</feature>